<comment type="caution">
    <text evidence="1">The sequence shown here is derived from an EMBL/GenBank/DDBJ whole genome shotgun (WGS) entry which is preliminary data.</text>
</comment>
<dbReference type="EMBL" id="VICG01000003">
    <property type="protein sequence ID" value="KAA8573542.1"/>
    <property type="molecule type" value="Genomic_DNA"/>
</dbReference>
<dbReference type="AlphaFoldDB" id="A0A5M9K0N7"/>
<evidence type="ECO:0000313" key="1">
    <source>
        <dbReference type="EMBL" id="KAA8573542.1"/>
    </source>
</evidence>
<sequence length="202" mass="21404">MHPRRLKEPPLVILRSNLLSRLRIQDRYFLDGGREGVHVVAQFRDARTQGRAAARLHGLVFLPGEHLVLGAPALELAAPDASEIEIGLSVVVDETTGVDAVASRKGIFVWGEWTFGGITHGNADAENTFFVSCGEVEVVFSVLGAGVWGPELFGDPGDGRSGEDDAVVGYGAGDGGHREDVVVFHGVLIAIVVVLDVGGNVM</sequence>
<organism evidence="1 2">
    <name type="scientific">Monilinia fructicola</name>
    <name type="common">Brown rot fungus</name>
    <name type="synonym">Ciboria fructicola</name>
    <dbReference type="NCBI Taxonomy" id="38448"/>
    <lineage>
        <taxon>Eukaryota</taxon>
        <taxon>Fungi</taxon>
        <taxon>Dikarya</taxon>
        <taxon>Ascomycota</taxon>
        <taxon>Pezizomycotina</taxon>
        <taxon>Leotiomycetes</taxon>
        <taxon>Helotiales</taxon>
        <taxon>Sclerotiniaceae</taxon>
        <taxon>Monilinia</taxon>
    </lineage>
</organism>
<protein>
    <submittedName>
        <fullName evidence="1">Uncharacterized protein</fullName>
    </submittedName>
</protein>
<evidence type="ECO:0000313" key="2">
    <source>
        <dbReference type="Proteomes" id="UP000322873"/>
    </source>
</evidence>
<name>A0A5M9K0N7_MONFR</name>
<accession>A0A5M9K0N7</accession>
<dbReference type="Proteomes" id="UP000322873">
    <property type="component" value="Unassembled WGS sequence"/>
</dbReference>
<keyword evidence="2" id="KW-1185">Reference proteome</keyword>
<gene>
    <name evidence="1" type="ORF">EYC84_005126</name>
</gene>
<reference evidence="1 2" key="1">
    <citation type="submission" date="2019-06" db="EMBL/GenBank/DDBJ databases">
        <title>Genome Sequence of the Brown Rot Fungal Pathogen Monilinia fructicola.</title>
        <authorList>
            <person name="De Miccolis Angelini R.M."/>
            <person name="Landi L."/>
            <person name="Abate D."/>
            <person name="Pollastro S."/>
            <person name="Romanazzi G."/>
            <person name="Faretra F."/>
        </authorList>
    </citation>
    <scope>NUCLEOTIDE SEQUENCE [LARGE SCALE GENOMIC DNA]</scope>
    <source>
        <strain evidence="1 2">Mfrc123</strain>
    </source>
</reference>
<proteinExistence type="predicted"/>